<reference evidence="1 2" key="1">
    <citation type="submission" date="2016-08" db="EMBL/GenBank/DDBJ databases">
        <title>Complete genome sequence of Spiroplasma helicoides TABS-2 (DSM 22551).</title>
        <authorList>
            <person name="Shen W.-Y."/>
            <person name="Lo W.-S."/>
            <person name="Lai Y.-C."/>
            <person name="Kuo C.-H."/>
        </authorList>
    </citation>
    <scope>NUCLEOTIDE SEQUENCE [LARGE SCALE GENOMIC DNA]</scope>
    <source>
        <strain evidence="1 2">TABS-2</strain>
    </source>
</reference>
<dbReference type="AlphaFoldDB" id="A0A1B3SLZ6"/>
<evidence type="ECO:0000313" key="2">
    <source>
        <dbReference type="Proteomes" id="UP000094378"/>
    </source>
</evidence>
<proteinExistence type="predicted"/>
<gene>
    <name evidence="1" type="ORF">SHELI_v1c09830</name>
</gene>
<evidence type="ECO:0000313" key="1">
    <source>
        <dbReference type="EMBL" id="AOG60930.1"/>
    </source>
</evidence>
<sequence>MSYIKTWDKIRKSKEFITEKLYEATLNNNRIYKINSEEERFFVKTWEVLLIDIDKKVLNNIINNTEDLIEYFMNFCKYLYANYKNEQNDKTKILKEHIFYVIEWLQTNF</sequence>
<dbReference type="EMBL" id="CP017015">
    <property type="protein sequence ID" value="AOG60930.1"/>
    <property type="molecule type" value="Genomic_DNA"/>
</dbReference>
<keyword evidence="2" id="KW-1185">Reference proteome</keyword>
<dbReference type="Proteomes" id="UP000094378">
    <property type="component" value="Chromosome"/>
</dbReference>
<accession>A0A1B3SLZ6</accession>
<dbReference type="KEGG" id="shj:SHELI_v1c09830"/>
<name>A0A1B3SLZ6_9MOLU</name>
<protein>
    <submittedName>
        <fullName evidence="1">Uncharacterized protein</fullName>
    </submittedName>
</protein>
<dbReference type="STRING" id="216938.SHELI_v1c09830"/>
<dbReference type="RefSeq" id="WP_069117252.1">
    <property type="nucleotide sequence ID" value="NZ_CP017015.1"/>
</dbReference>
<organism evidence="1 2">
    <name type="scientific">Spiroplasma helicoides</name>
    <dbReference type="NCBI Taxonomy" id="216938"/>
    <lineage>
        <taxon>Bacteria</taxon>
        <taxon>Bacillati</taxon>
        <taxon>Mycoplasmatota</taxon>
        <taxon>Mollicutes</taxon>
        <taxon>Entomoplasmatales</taxon>
        <taxon>Spiroplasmataceae</taxon>
        <taxon>Spiroplasma</taxon>
    </lineage>
</organism>